<feature type="transmembrane region" description="Helical" evidence="1">
    <location>
        <begin position="159"/>
        <end position="180"/>
    </location>
</feature>
<keyword evidence="1" id="KW-0472">Membrane</keyword>
<evidence type="ECO:0000256" key="1">
    <source>
        <dbReference type="SAM" id="Phobius"/>
    </source>
</evidence>
<protein>
    <recommendedName>
        <fullName evidence="4">TRAP-type mannitol/chloroaromatic compound transport system, small permease component</fullName>
    </recommendedName>
</protein>
<keyword evidence="3" id="KW-1185">Reference proteome</keyword>
<dbReference type="Proteomes" id="UP001501116">
    <property type="component" value="Unassembled WGS sequence"/>
</dbReference>
<feature type="transmembrane region" description="Helical" evidence="1">
    <location>
        <begin position="64"/>
        <end position="83"/>
    </location>
</feature>
<dbReference type="EMBL" id="BAAANN010000038">
    <property type="protein sequence ID" value="GAA1983337.1"/>
    <property type="molecule type" value="Genomic_DNA"/>
</dbReference>
<evidence type="ECO:0000313" key="2">
    <source>
        <dbReference type="EMBL" id="GAA1983337.1"/>
    </source>
</evidence>
<sequence length="220" mass="23486">MACDHSATVTEPPPRLTLPRLRTQFNAIRNTVFALWALALGTAFTTIVLWHPQQLLGPAASGGTPQHVLTAVAVGVVLWKLGIYGGETIHGDLGATHHVNSLSDTDLARLYTAGAWLHRKTVAAATALAALGLWPLLPAVRQAWIGNDPAVTPGLATTIGIRLLPVFALMVLMVLLRWILFGTMCGLELRQQRIRDDAEDTAAEVTDAAASPVPMADIRA</sequence>
<keyword evidence="1" id="KW-1133">Transmembrane helix</keyword>
<evidence type="ECO:0008006" key="4">
    <source>
        <dbReference type="Google" id="ProtNLM"/>
    </source>
</evidence>
<name>A0ABN2SBU8_9PSEU</name>
<keyword evidence="1" id="KW-0812">Transmembrane</keyword>
<reference evidence="2 3" key="1">
    <citation type="journal article" date="2019" name="Int. J. Syst. Evol. Microbiol.">
        <title>The Global Catalogue of Microorganisms (GCM) 10K type strain sequencing project: providing services to taxonomists for standard genome sequencing and annotation.</title>
        <authorList>
            <consortium name="The Broad Institute Genomics Platform"/>
            <consortium name="The Broad Institute Genome Sequencing Center for Infectious Disease"/>
            <person name="Wu L."/>
            <person name="Ma J."/>
        </authorList>
    </citation>
    <scope>NUCLEOTIDE SEQUENCE [LARGE SCALE GENOMIC DNA]</scope>
    <source>
        <strain evidence="2 3">JCM 14545</strain>
    </source>
</reference>
<organism evidence="2 3">
    <name type="scientific">Amycolatopsis minnesotensis</name>
    <dbReference type="NCBI Taxonomy" id="337894"/>
    <lineage>
        <taxon>Bacteria</taxon>
        <taxon>Bacillati</taxon>
        <taxon>Actinomycetota</taxon>
        <taxon>Actinomycetes</taxon>
        <taxon>Pseudonocardiales</taxon>
        <taxon>Pseudonocardiaceae</taxon>
        <taxon>Amycolatopsis</taxon>
    </lineage>
</organism>
<feature type="transmembrane region" description="Helical" evidence="1">
    <location>
        <begin position="121"/>
        <end position="139"/>
    </location>
</feature>
<comment type="caution">
    <text evidence="2">The sequence shown here is derived from an EMBL/GenBank/DDBJ whole genome shotgun (WGS) entry which is preliminary data.</text>
</comment>
<feature type="transmembrane region" description="Helical" evidence="1">
    <location>
        <begin position="32"/>
        <end position="52"/>
    </location>
</feature>
<gene>
    <name evidence="2" type="ORF">GCM10009754_70590</name>
</gene>
<evidence type="ECO:0000313" key="3">
    <source>
        <dbReference type="Proteomes" id="UP001501116"/>
    </source>
</evidence>
<proteinExistence type="predicted"/>
<accession>A0ABN2SBU8</accession>
<dbReference type="RefSeq" id="WP_344429051.1">
    <property type="nucleotide sequence ID" value="NZ_BAAANN010000038.1"/>
</dbReference>